<sequence length="131" mass="14541">MIRPLGFFSELSPGWGLPLDGSIKDFVNPTGEPDEAEIIAYLRNGAGIWSEMSAGPDVLDPEDPGLCGIGSLYTDGTWLWREDLPHYLGKYHLSLPAEFVTHVRASRYEAPEVTDSRLMEILTQDLGMDMN</sequence>
<protein>
    <submittedName>
        <fullName evidence="1">Uncharacterized protein</fullName>
    </submittedName>
</protein>
<evidence type="ECO:0000313" key="1">
    <source>
        <dbReference type="EMBL" id="XDQ64612.1"/>
    </source>
</evidence>
<proteinExistence type="predicted"/>
<organism evidence="1">
    <name type="scientific">Streptomyces sp. R35</name>
    <dbReference type="NCBI Taxonomy" id="3238630"/>
    <lineage>
        <taxon>Bacteria</taxon>
        <taxon>Bacillati</taxon>
        <taxon>Actinomycetota</taxon>
        <taxon>Actinomycetes</taxon>
        <taxon>Kitasatosporales</taxon>
        <taxon>Streptomycetaceae</taxon>
        <taxon>Streptomyces</taxon>
    </lineage>
</organism>
<reference evidence="1" key="1">
    <citation type="submission" date="2024-07" db="EMBL/GenBank/DDBJ databases">
        <authorList>
            <person name="Yu S.T."/>
        </authorList>
    </citation>
    <scope>NUCLEOTIDE SEQUENCE</scope>
    <source>
        <strain evidence="1">R35</strain>
    </source>
</reference>
<dbReference type="RefSeq" id="WP_369261223.1">
    <property type="nucleotide sequence ID" value="NZ_CP163440.1"/>
</dbReference>
<name>A0AB39SDM0_9ACTN</name>
<gene>
    <name evidence="1" type="ORF">AB5J50_29425</name>
</gene>
<accession>A0AB39SDM0</accession>
<dbReference type="AlphaFoldDB" id="A0AB39SDM0"/>
<dbReference type="EMBL" id="CP163440">
    <property type="protein sequence ID" value="XDQ64612.1"/>
    <property type="molecule type" value="Genomic_DNA"/>
</dbReference>